<dbReference type="Pfam" id="PF13763">
    <property type="entry name" value="DUF4167"/>
    <property type="match status" value="1"/>
</dbReference>
<evidence type="ECO:0000313" key="4">
    <source>
        <dbReference type="Proteomes" id="UP000298595"/>
    </source>
</evidence>
<gene>
    <name evidence="3" type="ORF">D3093_35485</name>
</gene>
<name>A0A4D8PRW6_9PROT</name>
<proteinExistence type="predicted"/>
<evidence type="ECO:0000259" key="2">
    <source>
        <dbReference type="Pfam" id="PF13763"/>
    </source>
</evidence>
<reference evidence="3 4" key="1">
    <citation type="submission" date="2018-09" db="EMBL/GenBank/DDBJ databases">
        <title>Whole genome based analysis of evolution and adaptive divergence in Indian and Brazilian strains of Azospirillum brasilense.</title>
        <authorList>
            <person name="Singh C."/>
            <person name="Tripathi A.K."/>
        </authorList>
    </citation>
    <scope>NUCLEOTIDE SEQUENCE [LARGE SCALE GENOMIC DNA]</scope>
    <source>
        <strain evidence="3 4">MTCC4035</strain>
        <plasmid evidence="3 4">p7</plasmid>
    </source>
</reference>
<accession>A0A4D8PRW6</accession>
<evidence type="ECO:0000256" key="1">
    <source>
        <dbReference type="SAM" id="MobiDB-lite"/>
    </source>
</evidence>
<dbReference type="RefSeq" id="WP_137119242.1">
    <property type="nucleotide sequence ID" value="NZ_CP032328.1"/>
</dbReference>
<evidence type="ECO:0000313" key="3">
    <source>
        <dbReference type="EMBL" id="QCO00547.1"/>
    </source>
</evidence>
<feature type="domain" description="DUF4167" evidence="2">
    <location>
        <begin position="26"/>
        <end position="79"/>
    </location>
</feature>
<protein>
    <submittedName>
        <fullName evidence="3">DUF4167 domain-containing protein</fullName>
    </submittedName>
</protein>
<dbReference type="Proteomes" id="UP000298595">
    <property type="component" value="Plasmid p7"/>
</dbReference>
<keyword evidence="3" id="KW-0614">Plasmid</keyword>
<sequence length="82" mass="9246">MTRPGQPAGFKPPRPQFSKPRQNAGQPHGTARQPPRVNGSAQQKHAQWLARADEAERSGDSVQAELCRQYAEHWFRVSRGQE</sequence>
<organism evidence="3 4">
    <name type="scientific">Azospirillum argentinense</name>
    <dbReference type="NCBI Taxonomy" id="2970906"/>
    <lineage>
        <taxon>Bacteria</taxon>
        <taxon>Pseudomonadati</taxon>
        <taxon>Pseudomonadota</taxon>
        <taxon>Alphaproteobacteria</taxon>
        <taxon>Rhodospirillales</taxon>
        <taxon>Azospirillaceae</taxon>
        <taxon>Azospirillum</taxon>
    </lineage>
</organism>
<geneLocation type="plasmid" evidence="3 4">
    <name>p7</name>
</geneLocation>
<dbReference type="KEGG" id="aare:D3093_35485"/>
<dbReference type="EMBL" id="CP032328">
    <property type="protein sequence ID" value="QCO00547.1"/>
    <property type="molecule type" value="Genomic_DNA"/>
</dbReference>
<dbReference type="InterPro" id="IPR025430">
    <property type="entry name" value="DUF4167"/>
</dbReference>
<dbReference type="AlphaFoldDB" id="A0A4D8PRW6"/>
<feature type="region of interest" description="Disordered" evidence="1">
    <location>
        <begin position="1"/>
        <end position="61"/>
    </location>
</feature>